<feature type="domain" description="UvrD-like helicase C-terminal" evidence="2">
    <location>
        <begin position="829"/>
        <end position="877"/>
    </location>
</feature>
<dbReference type="RefSeq" id="XP_035387805.1">
    <property type="nucleotide sequence ID" value="XM_035531912.1"/>
</dbReference>
<reference evidence="6" key="1">
    <citation type="journal article" date="2014" name="Science">
        <title>Nonhuman genetics. Genomic basis for the convergent evolution of electric organs.</title>
        <authorList>
            <person name="Gallant J.R."/>
            <person name="Traeger L.L."/>
            <person name="Volkening J.D."/>
            <person name="Moffett H."/>
            <person name="Chen P.H."/>
            <person name="Novina C.D."/>
            <person name="Phillips G.N.Jr."/>
            <person name="Anand R."/>
            <person name="Wells G.B."/>
            <person name="Pinch M."/>
            <person name="Guth R."/>
            <person name="Unguez G.A."/>
            <person name="Albert J.S."/>
            <person name="Zakon H.H."/>
            <person name="Samanta M.P."/>
            <person name="Sussman M.R."/>
        </authorList>
    </citation>
    <scope>NUCLEOTIDE SEQUENCE [LARGE SCALE GENOMIC DNA]</scope>
</reference>
<dbReference type="Gene3D" id="3.40.50.300">
    <property type="entry name" value="P-loop containing nucleotide triphosphate hydrolases"/>
    <property type="match status" value="2"/>
</dbReference>
<dbReference type="PANTHER" id="PTHR12155:SF30">
    <property type="entry name" value="PROTEIN SLFN14"/>
    <property type="match status" value="1"/>
</dbReference>
<dbReference type="Pfam" id="PF04326">
    <property type="entry name" value="SLFN_AlbA_2"/>
    <property type="match status" value="1"/>
</dbReference>
<evidence type="ECO:0000259" key="4">
    <source>
        <dbReference type="Pfam" id="PF21026"/>
    </source>
</evidence>
<dbReference type="Pfam" id="PF21026">
    <property type="entry name" value="SLFN_GTPase-like"/>
    <property type="match status" value="1"/>
</dbReference>
<accession>A0A4W4G904</accession>
<dbReference type="Gene3D" id="3.30.950.30">
    <property type="entry name" value="Schlafen, AAA domain"/>
    <property type="match status" value="1"/>
</dbReference>
<evidence type="ECO:0000259" key="3">
    <source>
        <dbReference type="Pfam" id="PF17057"/>
    </source>
</evidence>
<keyword evidence="6" id="KW-1185">Reference proteome</keyword>
<reference evidence="5" key="3">
    <citation type="submission" date="2020-05" db="EMBL/GenBank/DDBJ databases">
        <title>Electrophorus electricus (electric eel) genome, fEleEle1, primary haplotype.</title>
        <authorList>
            <person name="Myers G."/>
            <person name="Meyer A."/>
            <person name="Fedrigo O."/>
            <person name="Formenti G."/>
            <person name="Rhie A."/>
            <person name="Tracey A."/>
            <person name="Sims Y."/>
            <person name="Jarvis E.D."/>
        </authorList>
    </citation>
    <scope>NUCLEOTIDE SEQUENCE [LARGE SCALE GENOMIC DNA]</scope>
</reference>
<dbReference type="OMA" id="TKQQGSC"/>
<reference evidence="5" key="4">
    <citation type="submission" date="2025-08" db="UniProtKB">
        <authorList>
            <consortium name="Ensembl"/>
        </authorList>
    </citation>
    <scope>IDENTIFICATION</scope>
</reference>
<gene>
    <name evidence="5" type="primary">LOC113581776</name>
</gene>
<dbReference type="Pfam" id="PF17057">
    <property type="entry name" value="B3R"/>
    <property type="match status" value="1"/>
</dbReference>
<feature type="domain" description="Schlafen GTPase-like" evidence="4">
    <location>
        <begin position="403"/>
        <end position="529"/>
    </location>
</feature>
<reference evidence="5" key="5">
    <citation type="submission" date="2025-09" db="UniProtKB">
        <authorList>
            <consortium name="Ensembl"/>
        </authorList>
    </citation>
    <scope>IDENTIFICATION</scope>
</reference>
<dbReference type="AlphaFoldDB" id="A0A4W4G904"/>
<dbReference type="Pfam" id="PF13538">
    <property type="entry name" value="UvrD_C_2"/>
    <property type="match status" value="1"/>
</dbReference>
<sequence length="880" mass="100265">MASLVTVETAQEYPDQVLWIKEVTFGEKTRKGLDKKLREGEKKVFLECVCALLNSGGGILCAEFRNPEYNYNEDGIGKDLEDGLNTLIESARIEDFLKVTQQENKLRFYVRSWFSAKGQARLCSLSTGLVQRSGRSALVLSPSAAMDFLKRQERGQYVSQEHRAKKQKLMQGSDDDIYDKASKFYEEEKAQLNEILDFGESVNVEFKSFCSEKNLISRLKEALPRYLSAFGNTRGGFVFIGIDDNTRKVVGCGQNLDPDKLKKSIEAMRDKAMNRAIHIHHCAHQTTWCPEIKVFPVSEAATVNDQRYIVAIKISPFCCAAFEDDPNSWELQEGIVSKLKCKDWLEKMKFPVSDDPLVKKFESALNLQDSPPQCQPVYSIEKTADLQERIFPVTNNDNNPKGSICDKLLENYPEAFATLTNHQSNPGILIMSKSWAVDISQPGNKDVIGEALLIMSEEYPKLFTVVKKETSELWKYAKETAFHLKQKLVNLGGYTKWICVVPCLLDCNTGEMIQSETAGHLLYPHSYSLGHLEEVKALLRSLVIVVLSFTSPLRDKLGSEIINLLTEEQYNILQFYEGHKSLFIHGLAGSGKTLLAMEKIKKIKNSEQCKSENILYLCENQGLKDFMRKQNLCLCDTRSGFMMKGAYADIKHIVVDEGQNFRTEHGDWYRKAKKLAKRSGGILWVFLDYFQKCHTFADGLPPLTNQTSRAYLDKVVRNSKKVFNEMNKLIGVIKTRYRGDMSDHLKRMHEKMTYIPSLEGNFSVIRSLATSMKKVVKRVEILLEQGHSPRDIAILFSTMETKSSLLHQSYVRPSFQHGSIENINDDVVVMDTIRRFSGLERDIVFLIEPAAHYSQSEIEPNLLLTAYSRARIRLYVYHLP</sequence>
<organism evidence="5 6">
    <name type="scientific">Electrophorus electricus</name>
    <name type="common">Electric eel</name>
    <name type="synonym">Gymnotus electricus</name>
    <dbReference type="NCBI Taxonomy" id="8005"/>
    <lineage>
        <taxon>Eukaryota</taxon>
        <taxon>Metazoa</taxon>
        <taxon>Chordata</taxon>
        <taxon>Craniata</taxon>
        <taxon>Vertebrata</taxon>
        <taxon>Euteleostomi</taxon>
        <taxon>Actinopterygii</taxon>
        <taxon>Neopterygii</taxon>
        <taxon>Teleostei</taxon>
        <taxon>Ostariophysi</taxon>
        <taxon>Gymnotiformes</taxon>
        <taxon>Gymnotoidei</taxon>
        <taxon>Gymnotidae</taxon>
        <taxon>Electrophorus</taxon>
    </lineage>
</organism>
<feature type="domain" description="Schlafen AlbA-2" evidence="1">
    <location>
        <begin position="200"/>
        <end position="301"/>
    </location>
</feature>
<dbReference type="InterPro" id="IPR048729">
    <property type="entry name" value="SLFN_GTPase-like"/>
</dbReference>
<dbReference type="SUPFAM" id="SSF52540">
    <property type="entry name" value="P-loop containing nucleoside triphosphate hydrolases"/>
    <property type="match status" value="1"/>
</dbReference>
<name>A0A4W4G904_ELEEL</name>
<evidence type="ECO:0000313" key="6">
    <source>
        <dbReference type="Proteomes" id="UP000314983"/>
    </source>
</evidence>
<proteinExistence type="predicted"/>
<dbReference type="GeneTree" id="ENSGT00410000025651"/>
<evidence type="ECO:0000259" key="1">
    <source>
        <dbReference type="Pfam" id="PF04326"/>
    </source>
</evidence>
<protein>
    <recommendedName>
        <fullName evidence="7">Schlafen AlbA-2 domain-containing protein</fullName>
    </recommendedName>
</protein>
<dbReference type="InterPro" id="IPR027417">
    <property type="entry name" value="P-loop_NTPase"/>
</dbReference>
<feature type="domain" description="Poxin-Schlafen/Schlafen-like N-terminal" evidence="3">
    <location>
        <begin position="92"/>
        <end position="198"/>
    </location>
</feature>
<dbReference type="InterPro" id="IPR031450">
    <property type="entry name" value="Poxin-SLFN/SLFN_N"/>
</dbReference>
<reference evidence="6" key="2">
    <citation type="journal article" date="2017" name="Sci. Adv.">
        <title>A tail of two voltages: Proteomic comparison of the three electric organs of the electric eel.</title>
        <authorList>
            <person name="Traeger L.L."/>
            <person name="Sabat G."/>
            <person name="Barrett-Wilt G.A."/>
            <person name="Wells G.B."/>
            <person name="Sussman M.R."/>
        </authorList>
    </citation>
    <scope>NUCLEOTIDE SEQUENCE [LARGE SCALE GENOMIC DNA]</scope>
</reference>
<dbReference type="GeneID" id="113581776"/>
<dbReference type="Proteomes" id="UP000314983">
    <property type="component" value="Chromosome 12"/>
</dbReference>
<dbReference type="Ensembl" id="ENSEEET00000034785.2">
    <property type="protein sequence ID" value="ENSEEEP00000034382.2"/>
    <property type="gene ID" value="ENSEEEG00000016366.2"/>
</dbReference>
<evidence type="ECO:0000313" key="5">
    <source>
        <dbReference type="Ensembl" id="ENSEEEP00000034382.2"/>
    </source>
</evidence>
<dbReference type="InterPro" id="IPR007421">
    <property type="entry name" value="Schlafen_AlbA_2_dom"/>
</dbReference>
<evidence type="ECO:0008006" key="7">
    <source>
        <dbReference type="Google" id="ProtNLM"/>
    </source>
</evidence>
<dbReference type="InterPro" id="IPR027785">
    <property type="entry name" value="UvrD-like_helicase_C"/>
</dbReference>
<dbReference type="InterPro" id="IPR038461">
    <property type="entry name" value="Schlafen_AlbA_2_dom_sf"/>
</dbReference>
<dbReference type="InterPro" id="IPR029684">
    <property type="entry name" value="Schlafen"/>
</dbReference>
<dbReference type="PANTHER" id="PTHR12155">
    <property type="entry name" value="SCHLAFEN"/>
    <property type="match status" value="1"/>
</dbReference>
<evidence type="ECO:0000259" key="2">
    <source>
        <dbReference type="Pfam" id="PF13538"/>
    </source>
</evidence>